<gene>
    <name evidence="10" type="primary">DDX3X</name>
    <name evidence="10" type="ORF">ANN_26169</name>
</gene>
<comment type="similarity">
    <text evidence="6">Belongs to the DEAD box helicase family.</text>
</comment>
<dbReference type="Gene3D" id="3.40.50.300">
    <property type="entry name" value="P-loop containing nucleotide triphosphate hydrolases"/>
    <property type="match status" value="3"/>
</dbReference>
<dbReference type="PANTHER" id="PTHR47958">
    <property type="entry name" value="ATP-DEPENDENT RNA HELICASE DBP3"/>
    <property type="match status" value="1"/>
</dbReference>
<feature type="region of interest" description="Disordered" evidence="7">
    <location>
        <begin position="403"/>
        <end position="423"/>
    </location>
</feature>
<feature type="domain" description="Helicase ATP-binding" evidence="8">
    <location>
        <begin position="30"/>
        <end position="177"/>
    </location>
</feature>
<dbReference type="InterPro" id="IPR001650">
    <property type="entry name" value="Helicase_C-like"/>
</dbReference>
<keyword evidence="3 6" id="KW-0378">Hydrolase</keyword>
<evidence type="ECO:0000256" key="2">
    <source>
        <dbReference type="ARBA" id="ARBA00022741"/>
    </source>
</evidence>
<evidence type="ECO:0000256" key="6">
    <source>
        <dbReference type="RuleBase" id="RU000492"/>
    </source>
</evidence>
<dbReference type="InterPro" id="IPR027417">
    <property type="entry name" value="P-loop_NTPase"/>
</dbReference>
<keyword evidence="5 6" id="KW-0067">ATP-binding</keyword>
<feature type="non-terminal residue" evidence="10">
    <location>
        <position position="1"/>
    </location>
</feature>
<dbReference type="SMART" id="SM00487">
    <property type="entry name" value="DEXDc"/>
    <property type="match status" value="1"/>
</dbReference>
<reference evidence="10 11" key="1">
    <citation type="journal article" date="2022" name="Allergy">
        <title>Genome assembly and annotation of Periplaneta americana reveal a comprehensive cockroach allergen profile.</title>
        <authorList>
            <person name="Wang L."/>
            <person name="Xiong Q."/>
            <person name="Saelim N."/>
            <person name="Wang L."/>
            <person name="Nong W."/>
            <person name="Wan A.T."/>
            <person name="Shi M."/>
            <person name="Liu X."/>
            <person name="Cao Q."/>
            <person name="Hui J.H.L."/>
            <person name="Sookrung N."/>
            <person name="Leung T.F."/>
            <person name="Tungtrongchitr A."/>
            <person name="Tsui S.K.W."/>
        </authorList>
    </citation>
    <scope>NUCLEOTIDE SEQUENCE [LARGE SCALE GENOMIC DNA]</scope>
    <source>
        <strain evidence="10">PWHHKU_190912</strain>
    </source>
</reference>
<feature type="domain" description="Helicase C-terminal" evidence="9">
    <location>
        <begin position="201"/>
        <end position="367"/>
    </location>
</feature>
<dbReference type="SUPFAM" id="SSF52540">
    <property type="entry name" value="P-loop containing nucleoside triphosphate hydrolases"/>
    <property type="match status" value="1"/>
</dbReference>
<comment type="caution">
    <text evidence="10">The sequence shown here is derived from an EMBL/GenBank/DDBJ whole genome shotgun (WGS) entry which is preliminary data.</text>
</comment>
<keyword evidence="2 6" id="KW-0547">Nucleotide-binding</keyword>
<evidence type="ECO:0000256" key="4">
    <source>
        <dbReference type="ARBA" id="ARBA00022806"/>
    </source>
</evidence>
<dbReference type="InterPro" id="IPR000629">
    <property type="entry name" value="RNA-helicase_DEAD-box_CS"/>
</dbReference>
<evidence type="ECO:0000256" key="5">
    <source>
        <dbReference type="ARBA" id="ARBA00022840"/>
    </source>
</evidence>
<name>A0ABQ8S5M5_PERAM</name>
<evidence type="ECO:0000256" key="1">
    <source>
        <dbReference type="ARBA" id="ARBA00012552"/>
    </source>
</evidence>
<organism evidence="10 11">
    <name type="scientific">Periplaneta americana</name>
    <name type="common">American cockroach</name>
    <name type="synonym">Blatta americana</name>
    <dbReference type="NCBI Taxonomy" id="6978"/>
    <lineage>
        <taxon>Eukaryota</taxon>
        <taxon>Metazoa</taxon>
        <taxon>Ecdysozoa</taxon>
        <taxon>Arthropoda</taxon>
        <taxon>Hexapoda</taxon>
        <taxon>Insecta</taxon>
        <taxon>Pterygota</taxon>
        <taxon>Neoptera</taxon>
        <taxon>Polyneoptera</taxon>
        <taxon>Dictyoptera</taxon>
        <taxon>Blattodea</taxon>
        <taxon>Blattoidea</taxon>
        <taxon>Blattidae</taxon>
        <taxon>Blattinae</taxon>
        <taxon>Periplaneta</taxon>
    </lineage>
</organism>
<dbReference type="EC" id="3.6.4.13" evidence="1"/>
<evidence type="ECO:0000259" key="8">
    <source>
        <dbReference type="PROSITE" id="PS51192"/>
    </source>
</evidence>
<evidence type="ECO:0000313" key="11">
    <source>
        <dbReference type="Proteomes" id="UP001148838"/>
    </source>
</evidence>
<dbReference type="GO" id="GO:0004386">
    <property type="term" value="F:helicase activity"/>
    <property type="evidence" value="ECO:0007669"/>
    <property type="project" value="UniProtKB-KW"/>
</dbReference>
<dbReference type="PROSITE" id="PS51194">
    <property type="entry name" value="HELICASE_CTER"/>
    <property type="match status" value="1"/>
</dbReference>
<sequence length="467" mass="50622">FDDVQMTEIISNNIALARYDKPTPVQKYAIPIIMARRDLMACAQTGSGKTAAFLVPILNQMYEGGPQQANINARYGGANIGDQMRELDRGCHLLVATPGRLVDMLERGKIGLENCRYLVLDEADRMLDMGFEPQIRRIVQKDAMPKTGERQTLMFSATFPKEIQASLVKANVFVSLQMLARDFLDNYIFLAVGRVGSTSENITQKVVWVEEHDKRSFLLDLLNAAGLSQPTPESLTLVFVETKKGADSLEEFLHHEGYPVTSIHGDRSQREREEALRRFRSGATPILVATAVAARGLDIPHVKHVINFDLPSDVEEYVHRIGRTGRMGNLGLATSFFNDKNRNLVRDLVELIVETKQELPAWLDSMASDQRMPQNNRRSGGAGKRYGPCYLCLFSGGFGGKDYRQQGGGRSGPSGGGGGRNPGGYGGYGGGGGGHSGFYGGNSGGGGYGGSYSSGGGGGGGPDWWGS</sequence>
<dbReference type="PROSITE" id="PS51192">
    <property type="entry name" value="HELICASE_ATP_BIND_1"/>
    <property type="match status" value="1"/>
</dbReference>
<accession>A0ABQ8S5M5</accession>
<keyword evidence="4 6" id="KW-0347">Helicase</keyword>
<dbReference type="SMART" id="SM00490">
    <property type="entry name" value="HELICc"/>
    <property type="match status" value="1"/>
</dbReference>
<dbReference type="Pfam" id="PF00270">
    <property type="entry name" value="DEAD"/>
    <property type="match status" value="2"/>
</dbReference>
<dbReference type="PROSITE" id="PS00039">
    <property type="entry name" value="DEAD_ATP_HELICASE"/>
    <property type="match status" value="1"/>
</dbReference>
<dbReference type="InterPro" id="IPR014001">
    <property type="entry name" value="Helicase_ATP-bd"/>
</dbReference>
<dbReference type="Pfam" id="PF00271">
    <property type="entry name" value="Helicase_C"/>
    <property type="match status" value="1"/>
</dbReference>
<evidence type="ECO:0000256" key="7">
    <source>
        <dbReference type="SAM" id="MobiDB-lite"/>
    </source>
</evidence>
<evidence type="ECO:0000313" key="10">
    <source>
        <dbReference type="EMBL" id="KAJ4429166.1"/>
    </source>
</evidence>
<dbReference type="EMBL" id="JAJSOF020000036">
    <property type="protein sequence ID" value="KAJ4429166.1"/>
    <property type="molecule type" value="Genomic_DNA"/>
</dbReference>
<dbReference type="InterPro" id="IPR011545">
    <property type="entry name" value="DEAD/DEAH_box_helicase_dom"/>
</dbReference>
<evidence type="ECO:0000259" key="9">
    <source>
        <dbReference type="PROSITE" id="PS51194"/>
    </source>
</evidence>
<evidence type="ECO:0000256" key="3">
    <source>
        <dbReference type="ARBA" id="ARBA00022801"/>
    </source>
</evidence>
<dbReference type="Proteomes" id="UP001148838">
    <property type="component" value="Unassembled WGS sequence"/>
</dbReference>
<keyword evidence="11" id="KW-1185">Reference proteome</keyword>
<proteinExistence type="inferred from homology"/>
<protein>
    <recommendedName>
        <fullName evidence="1">RNA helicase</fullName>
        <ecNumber evidence="1">3.6.4.13</ecNumber>
    </recommendedName>
</protein>
<dbReference type="CDD" id="cd18787">
    <property type="entry name" value="SF2_C_DEAD"/>
    <property type="match status" value="1"/>
</dbReference>